<sequence length="99" mass="11064">MLQDRSYKDVAVTHLPAGVKTLPQNPKLQQLINSLREVLAQRPNGISLTEARRSCPLLFDSELLKDHPSVRHLLLSLPRVVYVKGTSVQTRLLPASKNS</sequence>
<comment type="caution">
    <text evidence="1">The sequence shown here is derived from an EMBL/GenBank/DDBJ whole genome shotgun (WGS) entry which is preliminary data.</text>
</comment>
<evidence type="ECO:0000313" key="1">
    <source>
        <dbReference type="EMBL" id="KAG7323468.1"/>
    </source>
</evidence>
<evidence type="ECO:0000313" key="2">
    <source>
        <dbReference type="Proteomes" id="UP000824219"/>
    </source>
</evidence>
<reference evidence="1 2" key="1">
    <citation type="submission" date="2021-06" db="EMBL/GenBank/DDBJ databases">
        <title>Chromosome-level genome assembly of the red-tail catfish (Hemibagrus wyckioides).</title>
        <authorList>
            <person name="Shao F."/>
        </authorList>
    </citation>
    <scope>NUCLEOTIDE SEQUENCE [LARGE SCALE GENOMIC DNA]</scope>
    <source>
        <strain evidence="1">EC202008001</strain>
        <tissue evidence="1">Blood</tissue>
    </source>
</reference>
<proteinExistence type="predicted"/>
<dbReference type="AlphaFoldDB" id="A0A9D3NID3"/>
<organism evidence="1 2">
    <name type="scientific">Hemibagrus wyckioides</name>
    <dbReference type="NCBI Taxonomy" id="337641"/>
    <lineage>
        <taxon>Eukaryota</taxon>
        <taxon>Metazoa</taxon>
        <taxon>Chordata</taxon>
        <taxon>Craniata</taxon>
        <taxon>Vertebrata</taxon>
        <taxon>Euteleostomi</taxon>
        <taxon>Actinopterygii</taxon>
        <taxon>Neopterygii</taxon>
        <taxon>Teleostei</taxon>
        <taxon>Ostariophysi</taxon>
        <taxon>Siluriformes</taxon>
        <taxon>Bagridae</taxon>
        <taxon>Hemibagrus</taxon>
    </lineage>
</organism>
<gene>
    <name evidence="1" type="ORF">KOW79_013170</name>
</gene>
<name>A0A9D3NID3_9TELE</name>
<dbReference type="EMBL" id="JAHKSW010000015">
    <property type="protein sequence ID" value="KAG7323468.1"/>
    <property type="molecule type" value="Genomic_DNA"/>
</dbReference>
<accession>A0A9D3NID3</accession>
<dbReference type="OrthoDB" id="8913364at2759"/>
<keyword evidence="2" id="KW-1185">Reference proteome</keyword>
<dbReference type="Proteomes" id="UP000824219">
    <property type="component" value="Linkage Group LG15"/>
</dbReference>
<protein>
    <submittedName>
        <fullName evidence="1">Uncharacterized protein</fullName>
    </submittedName>
</protein>